<evidence type="ECO:0000259" key="11">
    <source>
        <dbReference type="Pfam" id="PF24456"/>
    </source>
</evidence>
<dbReference type="InterPro" id="IPR043384">
    <property type="entry name" value="RETREG1/3"/>
</dbReference>
<keyword evidence="5" id="KW-0256">Endoplasmic reticulum</keyword>
<evidence type="ECO:0000256" key="1">
    <source>
        <dbReference type="ARBA" id="ARBA00004477"/>
    </source>
</evidence>
<keyword evidence="13" id="KW-1185">Reference proteome</keyword>
<evidence type="ECO:0000313" key="13">
    <source>
        <dbReference type="Proteomes" id="UP000287033"/>
    </source>
</evidence>
<feature type="domain" description="RETREG1-3/ARL6IP-like N-terminal reticulon-homology" evidence="11">
    <location>
        <begin position="52"/>
        <end position="234"/>
    </location>
</feature>
<dbReference type="GO" id="GO:0005789">
    <property type="term" value="C:endoplasmic reticulum membrane"/>
    <property type="evidence" value="ECO:0007669"/>
    <property type="project" value="UniProtKB-SubCell"/>
</dbReference>
<name>A0A401RPJ8_CHIPU</name>
<evidence type="ECO:0000256" key="9">
    <source>
        <dbReference type="SAM" id="MobiDB-lite"/>
    </source>
</evidence>
<dbReference type="GO" id="GO:0061709">
    <property type="term" value="P:reticulophagy"/>
    <property type="evidence" value="ECO:0007669"/>
    <property type="project" value="InterPro"/>
</dbReference>
<evidence type="ECO:0000256" key="8">
    <source>
        <dbReference type="ARBA" id="ARBA00023136"/>
    </source>
</evidence>
<evidence type="ECO:0000256" key="6">
    <source>
        <dbReference type="ARBA" id="ARBA00022989"/>
    </source>
</evidence>
<feature type="transmembrane region" description="Helical" evidence="10">
    <location>
        <begin position="83"/>
        <end position="107"/>
    </location>
</feature>
<comment type="subcellular location">
    <subcellularLocation>
        <location evidence="1">Endoplasmic reticulum membrane</location>
        <topology evidence="1">Multi-pass membrane protein</topology>
    </subcellularLocation>
</comment>
<feature type="region of interest" description="Disordered" evidence="9">
    <location>
        <begin position="465"/>
        <end position="491"/>
    </location>
</feature>
<dbReference type="AlphaFoldDB" id="A0A401RPJ8"/>
<dbReference type="PANTHER" id="PTHR28659:SF1">
    <property type="entry name" value="RETICULOPHAGY REGULATOR 3"/>
    <property type="match status" value="1"/>
</dbReference>
<keyword evidence="6 10" id="KW-1133">Transmembrane helix</keyword>
<dbReference type="PANTHER" id="PTHR28659">
    <property type="entry name" value="RETICULON-LIKE PROTEIN"/>
    <property type="match status" value="1"/>
</dbReference>
<proteinExistence type="inferred from homology"/>
<evidence type="ECO:0000256" key="2">
    <source>
        <dbReference type="ARBA" id="ARBA00006299"/>
    </source>
</evidence>
<evidence type="ECO:0000256" key="5">
    <source>
        <dbReference type="ARBA" id="ARBA00022824"/>
    </source>
</evidence>
<dbReference type="Pfam" id="PF24456">
    <property type="entry name" value="RHD_RETREG1-3"/>
    <property type="match status" value="1"/>
</dbReference>
<evidence type="ECO:0000256" key="3">
    <source>
        <dbReference type="ARBA" id="ARBA00022553"/>
    </source>
</evidence>
<sequence length="491" mass="54736">MCGLCVTKMDAERVNAGPEGSDWTLASAPTPGPKTESDQRLRQQQLLRILGHYEPVLTYWQSVLVWERPLHSLLLYLTVNASFWFLALTSLRLVFLTAFGLIIIVCADTWKTKIWPELQVMHMEDSDAESWGLVHPKLLSVPELCHRMADLSLSAERFLKNLYHFKKQNPGKFCLLVCGAFTFLAVIGRYIPGLFLSYISLIGILFWPLASYHQLGLKINARIEPVLKRLDFSMKGYMLAKQQERQLRRRAPAVRTADDGSDSEAELAAFCPKLDDSIIAKELEISDSEHSDTEVSYADNGTFNLSRGQTPITDGSEDLDRHSDPEESFARDLPEFPSINPSVAGLDDDDDDTSLGIPTAPYQASAQEDVSLFSDQEDIDVDISLSGLPSPLNFTGSQGLTLAGTLASNMMAAALSGADREAQMVRDNPPRFASQTYHEHSGTEMDTDAEGDDFELLDQSELNQYENITSQDRASRQHSKAGFLSNFLRKQ</sequence>
<evidence type="ECO:0000313" key="12">
    <source>
        <dbReference type="EMBL" id="GCC20068.1"/>
    </source>
</evidence>
<gene>
    <name evidence="12" type="ORF">chiPu_0018718</name>
</gene>
<organism evidence="12 13">
    <name type="scientific">Chiloscyllium punctatum</name>
    <name type="common">Brownbanded bambooshark</name>
    <name type="synonym">Hemiscyllium punctatum</name>
    <dbReference type="NCBI Taxonomy" id="137246"/>
    <lineage>
        <taxon>Eukaryota</taxon>
        <taxon>Metazoa</taxon>
        <taxon>Chordata</taxon>
        <taxon>Craniata</taxon>
        <taxon>Vertebrata</taxon>
        <taxon>Chondrichthyes</taxon>
        <taxon>Elasmobranchii</taxon>
        <taxon>Galeomorphii</taxon>
        <taxon>Galeoidea</taxon>
        <taxon>Orectolobiformes</taxon>
        <taxon>Hemiscylliidae</taxon>
        <taxon>Chiloscyllium</taxon>
    </lineage>
</organism>
<dbReference type="Proteomes" id="UP000287033">
    <property type="component" value="Unassembled WGS sequence"/>
</dbReference>
<dbReference type="InterPro" id="IPR057282">
    <property type="entry name" value="RETREG1-3-like_RHD"/>
</dbReference>
<protein>
    <recommendedName>
        <fullName evidence="11">RETREG1-3/ARL6IP-like N-terminal reticulon-homology domain-containing protein</fullName>
    </recommendedName>
</protein>
<reference evidence="12 13" key="1">
    <citation type="journal article" date="2018" name="Nat. Ecol. Evol.">
        <title>Shark genomes provide insights into elasmobranch evolution and the origin of vertebrates.</title>
        <authorList>
            <person name="Hara Y"/>
            <person name="Yamaguchi K"/>
            <person name="Onimaru K"/>
            <person name="Kadota M"/>
            <person name="Koyanagi M"/>
            <person name="Keeley SD"/>
            <person name="Tatsumi K"/>
            <person name="Tanaka K"/>
            <person name="Motone F"/>
            <person name="Kageyama Y"/>
            <person name="Nozu R"/>
            <person name="Adachi N"/>
            <person name="Nishimura O"/>
            <person name="Nakagawa R"/>
            <person name="Tanegashima C"/>
            <person name="Kiyatake I"/>
            <person name="Matsumoto R"/>
            <person name="Murakumo K"/>
            <person name="Nishida K"/>
            <person name="Terakita A"/>
            <person name="Kuratani S"/>
            <person name="Sato K"/>
            <person name="Hyodo S Kuraku.S."/>
        </authorList>
    </citation>
    <scope>NUCLEOTIDE SEQUENCE [LARGE SCALE GENOMIC DNA]</scope>
</reference>
<keyword evidence="4 10" id="KW-0812">Transmembrane</keyword>
<feature type="compositionally biased region" description="Polar residues" evidence="9">
    <location>
        <begin position="299"/>
        <end position="313"/>
    </location>
</feature>
<dbReference type="STRING" id="137246.A0A401RPJ8"/>
<keyword evidence="7" id="KW-0072">Autophagy</keyword>
<comment type="caution">
    <text evidence="12">The sequence shown here is derived from an EMBL/GenBank/DDBJ whole genome shotgun (WGS) entry which is preliminary data.</text>
</comment>
<feature type="region of interest" description="Disordered" evidence="9">
    <location>
        <begin position="289"/>
        <end position="339"/>
    </location>
</feature>
<keyword evidence="8 10" id="KW-0472">Membrane</keyword>
<dbReference type="OrthoDB" id="10029527at2759"/>
<keyword evidence="3" id="KW-0597">Phosphoprotein</keyword>
<evidence type="ECO:0000256" key="4">
    <source>
        <dbReference type="ARBA" id="ARBA00022692"/>
    </source>
</evidence>
<accession>A0A401RPJ8</accession>
<feature type="region of interest" description="Disordered" evidence="9">
    <location>
        <begin position="16"/>
        <end position="38"/>
    </location>
</feature>
<comment type="similarity">
    <text evidence="2">Belongs to the RETREG family.</text>
</comment>
<feature type="transmembrane region" description="Helical" evidence="10">
    <location>
        <begin position="173"/>
        <end position="191"/>
    </location>
</feature>
<dbReference type="EMBL" id="BEZZ01001664">
    <property type="protein sequence ID" value="GCC20068.1"/>
    <property type="molecule type" value="Genomic_DNA"/>
</dbReference>
<evidence type="ECO:0000256" key="10">
    <source>
        <dbReference type="SAM" id="Phobius"/>
    </source>
</evidence>
<dbReference type="OMA" id="HRVFQHV"/>
<feature type="compositionally biased region" description="Basic and acidic residues" evidence="9">
    <location>
        <begin position="318"/>
        <end position="334"/>
    </location>
</feature>
<evidence type="ECO:0000256" key="7">
    <source>
        <dbReference type="ARBA" id="ARBA00023006"/>
    </source>
</evidence>